<dbReference type="EMBL" id="LT993738">
    <property type="protein sequence ID" value="SPN73372.1"/>
    <property type="molecule type" value="Genomic_DNA"/>
</dbReference>
<keyword evidence="3" id="KW-1185">Reference proteome</keyword>
<feature type="transmembrane region" description="Helical" evidence="1">
    <location>
        <begin position="41"/>
        <end position="62"/>
    </location>
</feature>
<accession>A0A2R8FAM4</accession>
<reference evidence="3" key="1">
    <citation type="submission" date="2017-11" db="EMBL/GenBank/DDBJ databases">
        <authorList>
            <person name="Seth-Smith MB H."/>
        </authorList>
    </citation>
    <scope>NUCLEOTIDE SEQUENCE [LARGE SCALE GENOMIC DNA]</scope>
</reference>
<evidence type="ECO:0000256" key="1">
    <source>
        <dbReference type="SAM" id="Phobius"/>
    </source>
</evidence>
<dbReference type="Proteomes" id="UP000244926">
    <property type="component" value="Chromosome I"/>
</dbReference>
<dbReference type="KEGG" id="csee:C10C_0192"/>
<dbReference type="AlphaFoldDB" id="A0A2R8FAM4"/>
<protein>
    <submittedName>
        <fullName evidence="2">Uncharacterized protein</fullName>
    </submittedName>
</protein>
<name>A0A2R8FAM4_9CHLA</name>
<gene>
    <name evidence="2" type="ORF">C10C_0192</name>
</gene>
<keyword evidence="1" id="KW-0812">Transmembrane</keyword>
<evidence type="ECO:0000313" key="2">
    <source>
        <dbReference type="EMBL" id="SPN73372.1"/>
    </source>
</evidence>
<organism evidence="2 3">
    <name type="scientific">Chlamydia serpentis</name>
    <dbReference type="NCBI Taxonomy" id="1967782"/>
    <lineage>
        <taxon>Bacteria</taxon>
        <taxon>Pseudomonadati</taxon>
        <taxon>Chlamydiota</taxon>
        <taxon>Chlamydiia</taxon>
        <taxon>Chlamydiales</taxon>
        <taxon>Chlamydiaceae</taxon>
        <taxon>Chlamydia/Chlamydophila group</taxon>
        <taxon>Chlamydia</taxon>
    </lineage>
</organism>
<proteinExistence type="predicted"/>
<sequence length="88" mass="9968">MPYYDSNLKFYQNNSNSIFQCTFVRDLGGLRPVNKETFGSVFLRAIPIIGIITGIGRLYSALSTRDVRDNPKSKFYHIVLGILEVLGH</sequence>
<evidence type="ECO:0000313" key="3">
    <source>
        <dbReference type="Proteomes" id="UP000244926"/>
    </source>
</evidence>
<keyword evidence="1" id="KW-1133">Transmembrane helix</keyword>
<keyword evidence="1" id="KW-0472">Membrane</keyword>